<proteinExistence type="predicted"/>
<protein>
    <submittedName>
        <fullName evidence="1">Uncharacterized protein</fullName>
    </submittedName>
</protein>
<evidence type="ECO:0000313" key="1">
    <source>
        <dbReference type="EMBL" id="BAD68834.1"/>
    </source>
</evidence>
<reference evidence="1" key="1">
    <citation type="journal article" date="2002" name="Nature">
        <title>The genome sequence and structure of rice chromosome 1.</title>
        <authorList>
            <person name="Sasaki T."/>
            <person name="Matsumoto T."/>
            <person name="Yamamoto K."/>
            <person name="Sakata K."/>
            <person name="Baba T."/>
            <person name="Katayose Y."/>
            <person name="Wu J."/>
            <person name="Niimura Y."/>
            <person name="Cheng Z."/>
            <person name="Nagamura Y."/>
            <person name="Antonio B.A."/>
            <person name="Kanamori H."/>
            <person name="Hosokawa S."/>
            <person name="Masukawa M."/>
            <person name="Arikawa K."/>
            <person name="Chiden Y."/>
            <person name="Hayashi M."/>
            <person name="Okamoto M."/>
            <person name="Ando T."/>
            <person name="Aoki H."/>
            <person name="Arita K."/>
            <person name="Hamada M."/>
            <person name="Harada C."/>
            <person name="Hijishita S."/>
            <person name="Honda M."/>
            <person name="Ichikawa Y."/>
            <person name="Idonuma A."/>
            <person name="Iijima M."/>
            <person name="Ikeda M."/>
            <person name="Ikeno M."/>
            <person name="Itoh S."/>
            <person name="Itoh T."/>
            <person name="Itoh Y."/>
            <person name="Itoh Y."/>
            <person name="Iwabuchi A."/>
            <person name="Kamiya K."/>
            <person name="Karasawa W."/>
            <person name="Katagiri S."/>
            <person name="Kikuta A."/>
            <person name="Kobayashi N."/>
            <person name="Kono I."/>
            <person name="Machita K."/>
            <person name="Maehara T."/>
            <person name="Mizuno H."/>
            <person name="Mizubayashi T."/>
            <person name="Mukai Y."/>
            <person name="Nagasaki H."/>
            <person name="Nakashima M."/>
            <person name="Nakama Y."/>
            <person name="Nakamichi Y."/>
            <person name="Nakamura M."/>
            <person name="Namiki N."/>
            <person name="Negishi M."/>
            <person name="Ohta I."/>
            <person name="Ono N."/>
            <person name="Saji S."/>
            <person name="Sakai K."/>
            <person name="Shibata M."/>
            <person name="Shimokawa T."/>
            <person name="Shomura A."/>
            <person name="Song J."/>
            <person name="Takazaki Y."/>
            <person name="Terasawa K."/>
            <person name="Tsuji K."/>
            <person name="Waki K."/>
            <person name="Yamagata H."/>
            <person name="Yamane H."/>
            <person name="Yoshiki S."/>
            <person name="Yoshihara R."/>
            <person name="Yukawa K."/>
            <person name="Zhong H."/>
            <person name="Iwama H."/>
            <person name="Endo T."/>
            <person name="Ito H."/>
            <person name="Hahn J.H."/>
            <person name="Kim H.I."/>
            <person name="Eun M.Y."/>
            <person name="Yano M."/>
            <person name="Jiang J."/>
            <person name="Gojobori T."/>
        </authorList>
    </citation>
    <scope>NUCLEOTIDE SEQUENCE [LARGE SCALE GENOMIC DNA]</scope>
</reference>
<dbReference type="Proteomes" id="UP000817658">
    <property type="component" value="Chromosome 1"/>
</dbReference>
<name>Q5VNY8_ORYSJ</name>
<dbReference type="EMBL" id="AP003854">
    <property type="protein sequence ID" value="BAD68834.1"/>
    <property type="molecule type" value="Genomic_DNA"/>
</dbReference>
<sequence>MKQLLNVPKVELKDIAFGGSRVPRFGRGCLPRGAPALTCEYNLVLNPVSAISGEDSGYELCFLCGHCSAEGGEGNE</sequence>
<organism evidence="1">
    <name type="scientific">Oryza sativa subsp. japonica</name>
    <name type="common">Rice</name>
    <dbReference type="NCBI Taxonomy" id="39947"/>
    <lineage>
        <taxon>Eukaryota</taxon>
        <taxon>Viridiplantae</taxon>
        <taxon>Streptophyta</taxon>
        <taxon>Embryophyta</taxon>
        <taxon>Tracheophyta</taxon>
        <taxon>Spermatophyta</taxon>
        <taxon>Magnoliopsida</taxon>
        <taxon>Liliopsida</taxon>
        <taxon>Poales</taxon>
        <taxon>Poaceae</taxon>
        <taxon>BOP clade</taxon>
        <taxon>Oryzoideae</taxon>
        <taxon>Oryzeae</taxon>
        <taxon>Oryzinae</taxon>
        <taxon>Oryza</taxon>
        <taxon>Oryza sativa</taxon>
    </lineage>
</organism>
<accession>Q5VNY8</accession>
<gene>
    <name evidence="1" type="primary">OSJNBb0093M23.9</name>
</gene>
<dbReference type="AlphaFoldDB" id="Q5VNY8"/>